<feature type="domain" description="Glycoside hydrolase family 3 N-terminal" evidence="8">
    <location>
        <begin position="95"/>
        <end position="400"/>
    </location>
</feature>
<dbReference type="GO" id="GO:0009251">
    <property type="term" value="P:glucan catabolic process"/>
    <property type="evidence" value="ECO:0007669"/>
    <property type="project" value="TreeGrafter"/>
</dbReference>
<comment type="catalytic activity">
    <reaction evidence="1">
        <text>Hydrolysis of terminal, non-reducing beta-D-glucosyl residues with release of beta-D-glucose.</text>
        <dbReference type="EC" id="3.2.1.21"/>
    </reaction>
</comment>
<gene>
    <name evidence="9" type="ORF">E2R54_01960</name>
</gene>
<feature type="region of interest" description="Disordered" evidence="7">
    <location>
        <begin position="616"/>
        <end position="640"/>
    </location>
</feature>
<dbReference type="InterPro" id="IPR051915">
    <property type="entry name" value="Cellulose_Degrad_GH3"/>
</dbReference>
<keyword evidence="4" id="KW-0732">Signal</keyword>
<dbReference type="PRINTS" id="PR00133">
    <property type="entry name" value="GLHYDRLASE3"/>
</dbReference>
<dbReference type="InterPro" id="IPR001764">
    <property type="entry name" value="Glyco_hydro_3_N"/>
</dbReference>
<evidence type="ECO:0000256" key="2">
    <source>
        <dbReference type="ARBA" id="ARBA00005336"/>
    </source>
</evidence>
<comment type="similarity">
    <text evidence="2">Belongs to the glycosyl hydrolase 3 family.</text>
</comment>
<accession>A0A4R5YIU0</accession>
<dbReference type="EC" id="3.2.1.21" evidence="3"/>
<evidence type="ECO:0000256" key="5">
    <source>
        <dbReference type="ARBA" id="ARBA00022801"/>
    </source>
</evidence>
<dbReference type="Gene3D" id="3.40.50.1700">
    <property type="entry name" value="Glycoside hydrolase family 3 C-terminal domain"/>
    <property type="match status" value="1"/>
</dbReference>
<dbReference type="SUPFAM" id="SSF52279">
    <property type="entry name" value="Beta-D-glucan exohydrolase, C-terminal domain"/>
    <property type="match status" value="1"/>
</dbReference>
<dbReference type="GO" id="GO:0008422">
    <property type="term" value="F:beta-glucosidase activity"/>
    <property type="evidence" value="ECO:0007669"/>
    <property type="project" value="UniProtKB-EC"/>
</dbReference>
<evidence type="ECO:0000259" key="8">
    <source>
        <dbReference type="Pfam" id="PF00933"/>
    </source>
</evidence>
<dbReference type="PANTHER" id="PTHR30620">
    <property type="entry name" value="PERIPLASMIC BETA-GLUCOSIDASE-RELATED"/>
    <property type="match status" value="1"/>
</dbReference>
<evidence type="ECO:0000313" key="9">
    <source>
        <dbReference type="EMBL" id="TDL45254.1"/>
    </source>
</evidence>
<organism evidence="9 10">
    <name type="scientific">Microbacterium oleivorans</name>
    <dbReference type="NCBI Taxonomy" id="273677"/>
    <lineage>
        <taxon>Bacteria</taxon>
        <taxon>Bacillati</taxon>
        <taxon>Actinomycetota</taxon>
        <taxon>Actinomycetes</taxon>
        <taxon>Micrococcales</taxon>
        <taxon>Microbacteriaceae</taxon>
        <taxon>Microbacterium</taxon>
    </lineage>
</organism>
<name>A0A4R5YIU0_9MICO</name>
<dbReference type="RefSeq" id="WP_133398490.1">
    <property type="nucleotide sequence ID" value="NZ_SMZX01000001.1"/>
</dbReference>
<evidence type="ECO:0000256" key="6">
    <source>
        <dbReference type="ARBA" id="ARBA00023295"/>
    </source>
</evidence>
<dbReference type="PANTHER" id="PTHR30620:SF16">
    <property type="entry name" value="LYSOSOMAL BETA GLUCOSIDASE"/>
    <property type="match status" value="1"/>
</dbReference>
<reference evidence="9 10" key="1">
    <citation type="submission" date="2019-03" db="EMBL/GenBank/DDBJ databases">
        <title>Genome Sequencing and Assembly of Various Microbes Isolated from Partially Reclaimed Soil and Acid Mine Drainage (AMD) Site.</title>
        <authorList>
            <person name="Steinbock B."/>
            <person name="Bechtold R."/>
            <person name="Sevigny J.L."/>
            <person name="Thomas D."/>
            <person name="Cuthill L.R."/>
            <person name="Aveiro Johannsen E.J."/>
            <person name="Thomas K."/>
            <person name="Ghosh A."/>
        </authorList>
    </citation>
    <scope>NUCLEOTIDE SEQUENCE [LARGE SCALE GENOMIC DNA]</scope>
    <source>
        <strain evidence="9 10">F-B2</strain>
    </source>
</reference>
<keyword evidence="5 9" id="KW-0378">Hydrolase</keyword>
<dbReference type="InterPro" id="IPR036881">
    <property type="entry name" value="Glyco_hydro_3_C_sf"/>
</dbReference>
<evidence type="ECO:0000313" key="10">
    <source>
        <dbReference type="Proteomes" id="UP000295633"/>
    </source>
</evidence>
<dbReference type="AlphaFoldDB" id="A0A4R5YIU0"/>
<dbReference type="InterPro" id="IPR036962">
    <property type="entry name" value="Glyco_hydro_3_N_sf"/>
</dbReference>
<comment type="caution">
    <text evidence="9">The sequence shown here is derived from an EMBL/GenBank/DDBJ whole genome shotgun (WGS) entry which is preliminary data.</text>
</comment>
<evidence type="ECO:0000256" key="3">
    <source>
        <dbReference type="ARBA" id="ARBA00012744"/>
    </source>
</evidence>
<evidence type="ECO:0000256" key="4">
    <source>
        <dbReference type="ARBA" id="ARBA00022729"/>
    </source>
</evidence>
<dbReference type="Pfam" id="PF00933">
    <property type="entry name" value="Glyco_hydro_3"/>
    <property type="match status" value="1"/>
</dbReference>
<protein>
    <recommendedName>
        <fullName evidence="3">beta-glucosidase</fullName>
        <ecNumber evidence="3">3.2.1.21</ecNumber>
    </recommendedName>
</protein>
<dbReference type="InterPro" id="IPR017853">
    <property type="entry name" value="GH"/>
</dbReference>
<evidence type="ECO:0000256" key="1">
    <source>
        <dbReference type="ARBA" id="ARBA00000448"/>
    </source>
</evidence>
<dbReference type="Proteomes" id="UP000295633">
    <property type="component" value="Unassembled WGS sequence"/>
</dbReference>
<evidence type="ECO:0000256" key="7">
    <source>
        <dbReference type="SAM" id="MobiDB-lite"/>
    </source>
</evidence>
<proteinExistence type="inferred from homology"/>
<dbReference type="Gene3D" id="3.20.20.300">
    <property type="entry name" value="Glycoside hydrolase, family 3, N-terminal domain"/>
    <property type="match status" value="1"/>
</dbReference>
<dbReference type="SUPFAM" id="SSF51445">
    <property type="entry name" value="(Trans)glycosidases"/>
    <property type="match status" value="1"/>
</dbReference>
<dbReference type="EMBL" id="SMZX01000001">
    <property type="protein sequence ID" value="TDL45254.1"/>
    <property type="molecule type" value="Genomic_DNA"/>
</dbReference>
<sequence length="640" mass="69682">MPSPETRHAPDGTLYRDLNSNGVMDVYEDPRRSPHERTEDLLQRLSLPEKIGLMFQTVIEVGPDGAVLEAPGKISKSGTSDVVLGKHLTHFNVHGLSSARSAARWNNALQRLAAKSPHGIPVTISTDPRHAFVENSGVSFAEGPFSKWPDAMGLAALDDPETTLRFADIAREEYRAVGIRAALHPQVDLATEPRWCRQLQTFGSDSRRVSVHTTAYLKGFQGDELGSDSVSCVTKHFPGGGPQKDGEDAHFPYGREQVYPGEAFENHLAPFETAIAHGTAGIMPYYGMPIGLTLDGEPIEEVGFGYNRQIVQILLRERLGYDGVVVTDWELVNDNHVGDQVLPARAWGVEHLDARGRMLKILEAGCDQFGGEECVELLTELVDQGLVAEERIDQSARRILLVKFQLGLFDDPFVDELYADLIVGDARHNAEGERAQSRSVVVVENHETAGATLLPLQPKQRIYVDGIDPRLAARYGHVVATPAEADIALVRIGAPFEPRDDLFLESYFHQGGLEFRPGLIYALETIASQVPLVVDVQLDRAAVLTPLTRIAGTLTVTFGVSDEALLKAWSGEVPPEGKLPIAIPRSMDDVRAVASDAGLTESATLYPVGHGLHLGSTDFPGRQTEGERDTQSALAGKTSA</sequence>
<keyword evidence="6" id="KW-0326">Glycosidase</keyword>